<sequence>MKPGRSLDIAIIGMACRFPGARDLASFWENLLVARDCTSDVPADRWDPAIFLDPDSDANDRVYCQRGGYLDAPIEFDPTRHGVMPMAVAGGEPEQYLVLDAAREALTDAGMSDGVPDTRRVEVIIGRGNYFNRGNLTRLQHGRIVAQTLALLRELHPDWEESAFEAIRADLKSSLPPFGPATITGQLTNATAGRIANRLNLTGASYVVDAASASSLVALDLGARALVEKRADLALVGGVYLAVDVDFPMVFSQLGALSRQGRARPFASDADGTLPGEGVGVVVLKRLADAERDGNRIYAVLKGVGLASDGRRTGLATPSARGHARAIRRAYKQAGIEPATIGLVEGHGLGVPASDLAELRALNAVFPRSPWGRRSLGNVSALIGHAMPAAGIAALIKTALALHNRVLLPAPGSDAPHPLLAADASPFEMNGNTRPWIHGDRDHPRRAGVNAFGFAGISAHAVLEEHSPSADGTNPGPQARWETEAILLGAADRGAWIARARGLIEWLSRDVNLGVSLKDLAFTLNQGDRAGPYRVGLVVKSPAELRDRLQTVVARISDPKCLSIRDARGTYFWDKPSTGSETLAFLFPGEGSQYPGMLADLCPHFPEVRALFDTADQIARAREFRKLPSEVLFGGGPEGDRLWSVGMATNVVLSAQWALHQLLAGLGLRPHAVLGHSSGEFLALAAAGSLNVDRELETSLGELGRVFERLEESGQVPTARLVAIAADREKVERIANEVGPGTSIAIDNCPHQVVLAGPSEIIEEVVTRLRGLGLICEDLPFDRAYHTAAFSAAIEPLRVFFKDLPLSRPKVDVYSCAVARRLSGDVEQIRQVAVDQWALPVAFRSTIEAMYRDGIRTFVEVGARGNLTGFVDDILRDRPHFAVAANLPRRSGLTQLNHLVASLYAQGVPLRTNRLYERRQPVWIDLDRDLLTPQPLPTLAVGFPELRLSPDLAARLRDHTHEAVPTDNGFASPEPEPIPAPSPHANGHAKAYQASNGAIDSSEATLQDAIILEHLRTMDVFLETQRQVMGAYIAPRSQESQNSDPSASSLTTRAGQSAPGPWLGTIERLEPGREMVSTRWLDVQGDPVAEHHTLGGRHISALDPSRNGLPVVPFTVMAEMLAQAASVLMPDSVVIALRDVQALKWIRYESEPVLLELRAWRDLAEPDEVRVAITNKGTANAKGAGGEEKVVEGRVVFGATRPQGPTTSPLALESARECRFKAEDIYADQWLFHGPAMQAIVGLGRSAPWGIEGTLKVLPLRGLLRDSEPLALHTDPIVLDAFTQLLGCWGMDQLDEGHVIFPLRVAEIAFYGTDPPEGAEVACQIAIRELSRHLVRVDSDIVAADGRVWMRITGWEDWRFYWPVRCRDQFRQPDRSFIGVPLPLPGVSNAMDRELQAVWLEPPIDFGKPIWRDVLEWVQLSPEERRLSHGEGRSERQATLHLWGRVAAKEAARRLLYDQGAPPLYPADLAVETAPGGGQAIRLLGDPSRVDLPVVAIAHTESVALALAALDPEARPGIAIMSLEDPSFDLDSSSVLGLAPAVHDPIASDVSPSTEWKARLSCAKNALRNSLGLNQDETWCDFDVSRVVETSGEVFLTLRSGSPTTMAAWEPPVIRVVTARTNDYIWAWTLGDRPS</sequence>
<dbReference type="InterPro" id="IPR016035">
    <property type="entry name" value="Acyl_Trfase/lysoPLipase"/>
</dbReference>
<dbReference type="Gene3D" id="3.30.70.250">
    <property type="entry name" value="Malonyl-CoA ACP transacylase, ACP-binding"/>
    <property type="match status" value="1"/>
</dbReference>
<evidence type="ECO:0000313" key="5">
    <source>
        <dbReference type="EMBL" id="XBH07441.1"/>
    </source>
</evidence>
<dbReference type="PANTHER" id="PTHR43775">
    <property type="entry name" value="FATTY ACID SYNTHASE"/>
    <property type="match status" value="1"/>
</dbReference>
<dbReference type="EMBL" id="CP155447">
    <property type="protein sequence ID" value="XBH07441.1"/>
    <property type="molecule type" value="Genomic_DNA"/>
</dbReference>
<dbReference type="InterPro" id="IPR020841">
    <property type="entry name" value="PKS_Beta-ketoAc_synthase_dom"/>
</dbReference>
<feature type="domain" description="Ketosynthase family 3 (KS3)" evidence="4">
    <location>
        <begin position="6"/>
        <end position="465"/>
    </location>
</feature>
<dbReference type="SUPFAM" id="SSF56214">
    <property type="entry name" value="4'-phosphopantetheinyl transferase"/>
    <property type="match status" value="1"/>
</dbReference>
<feature type="region of interest" description="Disordered" evidence="3">
    <location>
        <begin position="965"/>
        <end position="994"/>
    </location>
</feature>
<proteinExistence type="predicted"/>
<dbReference type="PANTHER" id="PTHR43775:SF37">
    <property type="entry name" value="SI:DKEY-61P9.11"/>
    <property type="match status" value="1"/>
</dbReference>
<dbReference type="Pfam" id="PF00698">
    <property type="entry name" value="Acyl_transf_1"/>
    <property type="match status" value="1"/>
</dbReference>
<dbReference type="Pfam" id="PF02801">
    <property type="entry name" value="Ketoacyl-synt_C"/>
    <property type="match status" value="1"/>
</dbReference>
<name>A0AAU7CRZ1_9BACT</name>
<feature type="compositionally biased region" description="Polar residues" evidence="3">
    <location>
        <begin position="1037"/>
        <end position="1055"/>
    </location>
</feature>
<dbReference type="Gene3D" id="3.90.470.20">
    <property type="entry name" value="4'-phosphopantetheinyl transferase domain"/>
    <property type="match status" value="1"/>
</dbReference>
<dbReference type="Gene3D" id="3.40.47.10">
    <property type="match status" value="1"/>
</dbReference>
<keyword evidence="2" id="KW-0597">Phosphoprotein</keyword>
<dbReference type="InterPro" id="IPR050091">
    <property type="entry name" value="PKS_NRPS_Biosynth_Enz"/>
</dbReference>
<dbReference type="Gene3D" id="3.40.366.10">
    <property type="entry name" value="Malonyl-Coenzyme A Acyl Carrier Protein, domain 2"/>
    <property type="match status" value="1"/>
</dbReference>
<reference evidence="5" key="1">
    <citation type="submission" date="2024-05" db="EMBL/GenBank/DDBJ databases">
        <title>Planctomycetes of the genus Singulisphaera possess chitinolytic capabilities.</title>
        <authorList>
            <person name="Ivanova A."/>
        </authorList>
    </citation>
    <scope>NUCLEOTIDE SEQUENCE</scope>
    <source>
        <strain evidence="5">Ch08T</strain>
    </source>
</reference>
<organism evidence="5">
    <name type="scientific">Singulisphaera sp. Ch08</name>
    <dbReference type="NCBI Taxonomy" id="3120278"/>
    <lineage>
        <taxon>Bacteria</taxon>
        <taxon>Pseudomonadati</taxon>
        <taxon>Planctomycetota</taxon>
        <taxon>Planctomycetia</taxon>
        <taxon>Isosphaerales</taxon>
        <taxon>Isosphaeraceae</taxon>
        <taxon>Singulisphaera</taxon>
    </lineage>
</organism>
<dbReference type="CDD" id="cd00833">
    <property type="entry name" value="PKS"/>
    <property type="match status" value="1"/>
</dbReference>
<dbReference type="Gene3D" id="3.30.70.3290">
    <property type="match status" value="1"/>
</dbReference>
<dbReference type="SMART" id="SM00825">
    <property type="entry name" value="PKS_KS"/>
    <property type="match status" value="1"/>
</dbReference>
<dbReference type="SUPFAM" id="SSF53901">
    <property type="entry name" value="Thiolase-like"/>
    <property type="match status" value="1"/>
</dbReference>
<dbReference type="GO" id="GO:0005737">
    <property type="term" value="C:cytoplasm"/>
    <property type="evidence" value="ECO:0007669"/>
    <property type="project" value="TreeGrafter"/>
</dbReference>
<feature type="region of interest" description="Disordered" evidence="3">
    <location>
        <begin position="1033"/>
        <end position="1063"/>
    </location>
</feature>
<dbReference type="SMART" id="SM00827">
    <property type="entry name" value="PKS_AT"/>
    <property type="match status" value="1"/>
</dbReference>
<dbReference type="SUPFAM" id="SSF52151">
    <property type="entry name" value="FabD/lysophospholipase-like"/>
    <property type="match status" value="1"/>
</dbReference>
<dbReference type="InterPro" id="IPR037143">
    <property type="entry name" value="4-PPantetheinyl_Trfase_dom_sf"/>
</dbReference>
<dbReference type="GO" id="GO:0008897">
    <property type="term" value="F:holo-[acyl-carrier-protein] synthase activity"/>
    <property type="evidence" value="ECO:0007669"/>
    <property type="project" value="InterPro"/>
</dbReference>
<dbReference type="InterPro" id="IPR014030">
    <property type="entry name" value="Ketoacyl_synth_N"/>
</dbReference>
<dbReference type="Gene3D" id="3.10.129.110">
    <property type="entry name" value="Polyketide synthase dehydratase"/>
    <property type="match status" value="1"/>
</dbReference>
<dbReference type="GO" id="GO:0071770">
    <property type="term" value="P:DIM/DIP cell wall layer assembly"/>
    <property type="evidence" value="ECO:0007669"/>
    <property type="project" value="TreeGrafter"/>
</dbReference>
<dbReference type="Pfam" id="PF14765">
    <property type="entry name" value="PS-DH"/>
    <property type="match status" value="1"/>
</dbReference>
<evidence type="ECO:0000259" key="4">
    <source>
        <dbReference type="PROSITE" id="PS52004"/>
    </source>
</evidence>
<evidence type="ECO:0000256" key="1">
    <source>
        <dbReference type="ARBA" id="ARBA00022450"/>
    </source>
</evidence>
<dbReference type="InterPro" id="IPR014031">
    <property type="entry name" value="Ketoacyl_synth_C"/>
</dbReference>
<evidence type="ECO:0000256" key="3">
    <source>
        <dbReference type="SAM" id="MobiDB-lite"/>
    </source>
</evidence>
<dbReference type="GO" id="GO:0006633">
    <property type="term" value="P:fatty acid biosynthetic process"/>
    <property type="evidence" value="ECO:0007669"/>
    <property type="project" value="TreeGrafter"/>
</dbReference>
<dbReference type="SUPFAM" id="SSF55048">
    <property type="entry name" value="Probable ACP-binding domain of malonyl-CoA ACP transacylase"/>
    <property type="match status" value="1"/>
</dbReference>
<dbReference type="InterPro" id="IPR014043">
    <property type="entry name" value="Acyl_transferase_dom"/>
</dbReference>
<dbReference type="PROSITE" id="PS52004">
    <property type="entry name" value="KS3_2"/>
    <property type="match status" value="1"/>
</dbReference>
<dbReference type="InterPro" id="IPR001227">
    <property type="entry name" value="Ac_transferase_dom_sf"/>
</dbReference>
<gene>
    <name evidence="5" type="ORF">V5E97_15795</name>
</gene>
<dbReference type="InterPro" id="IPR016036">
    <property type="entry name" value="Malonyl_transacylase_ACP-bd"/>
</dbReference>
<dbReference type="GO" id="GO:0004312">
    <property type="term" value="F:fatty acid synthase activity"/>
    <property type="evidence" value="ECO:0007669"/>
    <property type="project" value="TreeGrafter"/>
</dbReference>
<evidence type="ECO:0000256" key="2">
    <source>
        <dbReference type="ARBA" id="ARBA00022553"/>
    </source>
</evidence>
<dbReference type="InterPro" id="IPR042104">
    <property type="entry name" value="PKS_dehydratase_sf"/>
</dbReference>
<accession>A0AAU7CRZ1</accession>
<dbReference type="GO" id="GO:0005886">
    <property type="term" value="C:plasma membrane"/>
    <property type="evidence" value="ECO:0007669"/>
    <property type="project" value="TreeGrafter"/>
</dbReference>
<dbReference type="InterPro" id="IPR049551">
    <property type="entry name" value="PKS_DH_C"/>
</dbReference>
<keyword evidence="1" id="KW-0596">Phosphopantetheine</keyword>
<dbReference type="InterPro" id="IPR016039">
    <property type="entry name" value="Thiolase-like"/>
</dbReference>
<dbReference type="Pfam" id="PF00109">
    <property type="entry name" value="ketoacyl-synt"/>
    <property type="match status" value="1"/>
</dbReference>
<dbReference type="GO" id="GO:0000287">
    <property type="term" value="F:magnesium ion binding"/>
    <property type="evidence" value="ECO:0007669"/>
    <property type="project" value="InterPro"/>
</dbReference>
<protein>
    <submittedName>
        <fullName evidence="5">Beta-ketoacyl synthase N-terminal-like domain-containing protein</fullName>
    </submittedName>
</protein>
<dbReference type="RefSeq" id="WP_406700278.1">
    <property type="nucleotide sequence ID" value="NZ_CP155447.1"/>
</dbReference>